<feature type="region of interest" description="Disordered" evidence="1">
    <location>
        <begin position="51"/>
        <end position="78"/>
    </location>
</feature>
<dbReference type="Gene3D" id="3.60.130.30">
    <property type="match status" value="1"/>
</dbReference>
<feature type="compositionally biased region" description="Basic and acidic residues" evidence="1">
    <location>
        <begin position="51"/>
        <end position="60"/>
    </location>
</feature>
<protein>
    <submittedName>
        <fullName evidence="2">Uncharacterized protein</fullName>
    </submittedName>
</protein>
<organism evidence="2 3">
    <name type="scientific">Rhodocollybia butyracea</name>
    <dbReference type="NCBI Taxonomy" id="206335"/>
    <lineage>
        <taxon>Eukaryota</taxon>
        <taxon>Fungi</taxon>
        <taxon>Dikarya</taxon>
        <taxon>Basidiomycota</taxon>
        <taxon>Agaricomycotina</taxon>
        <taxon>Agaricomycetes</taxon>
        <taxon>Agaricomycetidae</taxon>
        <taxon>Agaricales</taxon>
        <taxon>Marasmiineae</taxon>
        <taxon>Omphalotaceae</taxon>
        <taxon>Rhodocollybia</taxon>
    </lineage>
</organism>
<evidence type="ECO:0000313" key="2">
    <source>
        <dbReference type="EMBL" id="KAF9060902.1"/>
    </source>
</evidence>
<proteinExistence type="predicted"/>
<dbReference type="OrthoDB" id="3253621at2759"/>
<dbReference type="Proteomes" id="UP000772434">
    <property type="component" value="Unassembled WGS sequence"/>
</dbReference>
<reference evidence="2" key="1">
    <citation type="submission" date="2020-11" db="EMBL/GenBank/DDBJ databases">
        <authorList>
            <consortium name="DOE Joint Genome Institute"/>
            <person name="Ahrendt S."/>
            <person name="Riley R."/>
            <person name="Andreopoulos W."/>
            <person name="Labutti K."/>
            <person name="Pangilinan J."/>
            <person name="Ruiz-Duenas F.J."/>
            <person name="Barrasa J.M."/>
            <person name="Sanchez-Garcia M."/>
            <person name="Camarero S."/>
            <person name="Miyauchi S."/>
            <person name="Serrano A."/>
            <person name="Linde D."/>
            <person name="Babiker R."/>
            <person name="Drula E."/>
            <person name="Ayuso-Fernandez I."/>
            <person name="Pacheco R."/>
            <person name="Padilla G."/>
            <person name="Ferreira P."/>
            <person name="Barriuso J."/>
            <person name="Kellner H."/>
            <person name="Castanera R."/>
            <person name="Alfaro M."/>
            <person name="Ramirez L."/>
            <person name="Pisabarro A.G."/>
            <person name="Kuo A."/>
            <person name="Tritt A."/>
            <person name="Lipzen A."/>
            <person name="He G."/>
            <person name="Yan M."/>
            <person name="Ng V."/>
            <person name="Cullen D."/>
            <person name="Martin F."/>
            <person name="Rosso M.-N."/>
            <person name="Henrissat B."/>
            <person name="Hibbett D."/>
            <person name="Martinez A.T."/>
            <person name="Grigoriev I.V."/>
        </authorList>
    </citation>
    <scope>NUCLEOTIDE SEQUENCE</scope>
    <source>
        <strain evidence="2">AH 40177</strain>
    </source>
</reference>
<evidence type="ECO:0000313" key="3">
    <source>
        <dbReference type="Proteomes" id="UP000772434"/>
    </source>
</evidence>
<gene>
    <name evidence="2" type="ORF">BDP27DRAFT_1236045</name>
</gene>
<sequence>MHEWPSKSVPITDGARWLSAVMLYGPVDPAYLEAVRDMGGAILEAGKAQKWDKTEKDQKRAGSPAAARGISYGKGQPEPMRLCGKRQPMLEELMGRESFRRVAGFQRAALAAWFPANYEALQIQNNDLYSQLPALQPNFDNSVYSCMTVNFGPAMWSYIHTDSKNDPTIPCTVTAGGEYDHTKGGHIVLWDFNLVLEFPPGATIILPLALILQKGEKRVSVTQYTAGGIWHWLEYRGQTKDDFKHEDPAGFQHA</sequence>
<dbReference type="AlphaFoldDB" id="A0A9P5U002"/>
<evidence type="ECO:0000256" key="1">
    <source>
        <dbReference type="SAM" id="MobiDB-lite"/>
    </source>
</evidence>
<keyword evidence="3" id="KW-1185">Reference proteome</keyword>
<dbReference type="EMBL" id="JADNRY010000222">
    <property type="protein sequence ID" value="KAF9060902.1"/>
    <property type="molecule type" value="Genomic_DNA"/>
</dbReference>
<accession>A0A9P5U002</accession>
<name>A0A9P5U002_9AGAR</name>
<comment type="caution">
    <text evidence="2">The sequence shown here is derived from an EMBL/GenBank/DDBJ whole genome shotgun (WGS) entry which is preliminary data.</text>
</comment>